<sequence length="61" mass="6834">MSKFHTFTSPENLSVMINLKKIAAVSALRDGKSNILLDNGHNIIVEEQVHNIQTELDSDKQ</sequence>
<dbReference type="Proteomes" id="UP001589774">
    <property type="component" value="Unassembled WGS sequence"/>
</dbReference>
<dbReference type="RefSeq" id="WP_013668085.1">
    <property type="nucleotide sequence ID" value="NZ_JBHLWO010000002.1"/>
</dbReference>
<evidence type="ECO:0000313" key="1">
    <source>
        <dbReference type="EMBL" id="MFC0320666.1"/>
    </source>
</evidence>
<proteinExistence type="predicted"/>
<organism evidence="1 2">
    <name type="scientific">Olivibacter oleidegradans</name>
    <dbReference type="NCBI Taxonomy" id="760123"/>
    <lineage>
        <taxon>Bacteria</taxon>
        <taxon>Pseudomonadati</taxon>
        <taxon>Bacteroidota</taxon>
        <taxon>Sphingobacteriia</taxon>
        <taxon>Sphingobacteriales</taxon>
        <taxon>Sphingobacteriaceae</taxon>
        <taxon>Olivibacter</taxon>
    </lineage>
</organism>
<comment type="caution">
    <text evidence="1">The sequence shown here is derived from an EMBL/GenBank/DDBJ whole genome shotgun (WGS) entry which is preliminary data.</text>
</comment>
<protein>
    <submittedName>
        <fullName evidence="1">Uncharacterized protein</fullName>
    </submittedName>
</protein>
<keyword evidence="2" id="KW-1185">Reference proteome</keyword>
<gene>
    <name evidence="1" type="ORF">ACFFI0_20240</name>
</gene>
<dbReference type="EMBL" id="JBHLWO010000002">
    <property type="protein sequence ID" value="MFC0320666.1"/>
    <property type="molecule type" value="Genomic_DNA"/>
</dbReference>
<evidence type="ECO:0000313" key="2">
    <source>
        <dbReference type="Proteomes" id="UP001589774"/>
    </source>
</evidence>
<name>A0ABV6HPL9_9SPHI</name>
<reference evidence="1 2" key="1">
    <citation type="submission" date="2024-09" db="EMBL/GenBank/DDBJ databases">
        <authorList>
            <person name="Sun Q."/>
            <person name="Mori K."/>
        </authorList>
    </citation>
    <scope>NUCLEOTIDE SEQUENCE [LARGE SCALE GENOMIC DNA]</scope>
    <source>
        <strain evidence="1 2">CCM 7765</strain>
    </source>
</reference>
<accession>A0ABV6HPL9</accession>